<keyword evidence="2" id="KW-1185">Reference proteome</keyword>
<dbReference type="AlphaFoldDB" id="A0A9Q0S0T3"/>
<sequence>ESDDENNENENRDASREYLHCKDFEKLCNDCKLNVVETQKIRRKYAKLKEMYANLCVRFAESQMQYNDALKATKCKCVAKCRCSGGNQLPEKVLNFLQDQRSFRATMTNEAELYGLFFDGRKDKTRRTTLKHKVRHTKIVKEEHTSVIAEPRKKHVTHINTGYKQVPLLTEDGEEMIIFDQILAGENRTYHYLDKRPGKFLLEELDDNFCFLHFRFYKSDIRRLLHFDLTLAKFEYTLDILDFAKLDSALATYDSTLVKFDTHRDDIIDIPNIKLKIIITNHVNRNQPLDDYDRVVIAKAIIHQLLVRDFNRV</sequence>
<organism evidence="1 2">
    <name type="scientific">Pseudolycoriella hygida</name>
    <dbReference type="NCBI Taxonomy" id="35572"/>
    <lineage>
        <taxon>Eukaryota</taxon>
        <taxon>Metazoa</taxon>
        <taxon>Ecdysozoa</taxon>
        <taxon>Arthropoda</taxon>
        <taxon>Hexapoda</taxon>
        <taxon>Insecta</taxon>
        <taxon>Pterygota</taxon>
        <taxon>Neoptera</taxon>
        <taxon>Endopterygota</taxon>
        <taxon>Diptera</taxon>
        <taxon>Nematocera</taxon>
        <taxon>Sciaroidea</taxon>
        <taxon>Sciaridae</taxon>
        <taxon>Pseudolycoriella</taxon>
    </lineage>
</organism>
<protein>
    <submittedName>
        <fullName evidence="1">Uncharacterized protein</fullName>
    </submittedName>
</protein>
<evidence type="ECO:0000313" key="2">
    <source>
        <dbReference type="Proteomes" id="UP001151699"/>
    </source>
</evidence>
<reference evidence="1" key="1">
    <citation type="submission" date="2022-07" db="EMBL/GenBank/DDBJ databases">
        <authorList>
            <person name="Trinca V."/>
            <person name="Uliana J.V.C."/>
            <person name="Torres T.T."/>
            <person name="Ward R.J."/>
            <person name="Monesi N."/>
        </authorList>
    </citation>
    <scope>NUCLEOTIDE SEQUENCE</scope>
    <source>
        <strain evidence="1">HSMRA1968</strain>
        <tissue evidence="1">Whole embryos</tissue>
    </source>
</reference>
<evidence type="ECO:0000313" key="1">
    <source>
        <dbReference type="EMBL" id="KAJ6639283.1"/>
    </source>
</evidence>
<proteinExistence type="predicted"/>
<dbReference type="EMBL" id="WJQU01000003">
    <property type="protein sequence ID" value="KAJ6639283.1"/>
    <property type="molecule type" value="Genomic_DNA"/>
</dbReference>
<feature type="non-terminal residue" evidence="1">
    <location>
        <position position="313"/>
    </location>
</feature>
<accession>A0A9Q0S0T3</accession>
<dbReference type="Proteomes" id="UP001151699">
    <property type="component" value="Chromosome X"/>
</dbReference>
<name>A0A9Q0S0T3_9DIPT</name>
<gene>
    <name evidence="1" type="ORF">Bhyg_12026</name>
</gene>
<comment type="caution">
    <text evidence="1">The sequence shown here is derived from an EMBL/GenBank/DDBJ whole genome shotgun (WGS) entry which is preliminary data.</text>
</comment>
<feature type="non-terminal residue" evidence="1">
    <location>
        <position position="1"/>
    </location>
</feature>
<dbReference type="OrthoDB" id="8058698at2759"/>